<keyword evidence="3" id="KW-0282">Flagellum</keyword>
<sequence length="338" mass="37982">MQVRTSGINPGISAGVATPQRVGVDKTRETKPLRRPTVKTAFPESGYLSVEPLRYNVQLNEQLTSLQQADHYLLEIESQLSALQQTVSQGHKAVKQQSQQLLSWLEQREVASGGTVDRQLKISLESQPKVNFTINGINKVLQTSARETLLFSLTDEANSVVAFKLSAQSTSKQKLLELNKILGRLGIHGQLDANNQVVFQTDEHRWARINQHLAVRGEGLHYPAGQFQRVELQAERVLEDKIRDIVGQPFVVREYAKEVQQTLSLITEQLRQLNKLKENARERVAGIAGVIQPDIAITIAKRLSQKQLSERTFYIIESQGVRGQGFLHHSTVRNLFIS</sequence>
<accession>A0A0T9U6L2</accession>
<feature type="region of interest" description="Disordered" evidence="2">
    <location>
        <begin position="1"/>
        <end position="20"/>
    </location>
</feature>
<evidence type="ECO:0000256" key="1">
    <source>
        <dbReference type="SAM" id="Coils"/>
    </source>
</evidence>
<feature type="coiled-coil region" evidence="1">
    <location>
        <begin position="256"/>
        <end position="283"/>
    </location>
</feature>
<keyword evidence="1" id="KW-0175">Coiled coil</keyword>
<evidence type="ECO:0000313" key="3">
    <source>
        <dbReference type="EMBL" id="CNL21907.1"/>
    </source>
</evidence>
<proteinExistence type="predicted"/>
<organism evidence="3 4">
    <name type="scientific">Yersinia aleksiciae</name>
    <dbReference type="NCBI Taxonomy" id="263819"/>
    <lineage>
        <taxon>Bacteria</taxon>
        <taxon>Pseudomonadati</taxon>
        <taxon>Pseudomonadota</taxon>
        <taxon>Gammaproteobacteria</taxon>
        <taxon>Enterobacterales</taxon>
        <taxon>Yersiniaceae</taxon>
        <taxon>Yersinia</taxon>
    </lineage>
</organism>
<keyword evidence="3" id="KW-0969">Cilium</keyword>
<dbReference type="EMBL" id="CQEM01000009">
    <property type="protein sequence ID" value="CNL21907.1"/>
    <property type="molecule type" value="Genomic_DNA"/>
</dbReference>
<evidence type="ECO:0000256" key="2">
    <source>
        <dbReference type="SAM" id="MobiDB-lite"/>
    </source>
</evidence>
<dbReference type="Proteomes" id="UP000040088">
    <property type="component" value="Unassembled WGS sequence"/>
</dbReference>
<dbReference type="AlphaFoldDB" id="A0A0T9U6L2"/>
<name>A0A0T9U6L2_YERAE</name>
<dbReference type="RefSeq" id="WP_050126027.1">
    <property type="nucleotide sequence ID" value="NZ_CQEM01000009.1"/>
</dbReference>
<keyword evidence="3" id="KW-0966">Cell projection</keyword>
<evidence type="ECO:0000313" key="4">
    <source>
        <dbReference type="Proteomes" id="UP000040088"/>
    </source>
</evidence>
<reference evidence="4" key="1">
    <citation type="submission" date="2015-03" db="EMBL/GenBank/DDBJ databases">
        <authorList>
            <consortium name="Pathogen Informatics"/>
        </authorList>
    </citation>
    <scope>NUCLEOTIDE SEQUENCE [LARGE SCALE GENOMIC DNA]</scope>
    <source>
        <strain evidence="4">IP27925</strain>
    </source>
</reference>
<gene>
    <name evidence="3" type="ORF">ERS008460_02235</name>
</gene>
<protein>
    <submittedName>
        <fullName evidence="3">Flagellar hook associated protein lafW</fullName>
    </submittedName>
</protein>